<protein>
    <recommendedName>
        <fullName evidence="3">CCHC-type domain-containing protein</fullName>
    </recommendedName>
</protein>
<feature type="region of interest" description="Disordered" evidence="2">
    <location>
        <begin position="297"/>
        <end position="322"/>
    </location>
</feature>
<dbReference type="Proteomes" id="UP000237347">
    <property type="component" value="Unassembled WGS sequence"/>
</dbReference>
<keyword evidence="1" id="KW-0862">Zinc</keyword>
<name>A0AAW0KMP0_QUESU</name>
<dbReference type="Pfam" id="PF14111">
    <property type="entry name" value="DUF4283"/>
    <property type="match status" value="1"/>
</dbReference>
<sequence length="568" mass="62204">MSSQPLPPSSEEEDALHRSTKKIKDGHTPPLPNTPFPVPSYKAKLVEQLPGAYETAFSLVDQMQEDAESDTEAENVDDGDVVLTLTKEDKIRIRSQWSKALIIKTFGRTVGYHFLSQRVRELWGPARRLDLVDLGHDYFLARFELGEDLDHVLKNGPWFIGQHFLAIKSWEPEFKASSANLSQVAIWIRLPELPIEYYDPIILKKIGSKIGPVLRIDGNTASNARGRFARLCVQVSLDKPLAKNVIIGKFRQPITYEGIHSLCFSCGRLGHRKDACPHTISVPTKPVSLECENHAAQVPNPNLTSSPSTSEPSSSLDIGDSQKAEVPDAFGPWFLVSRKKPHPKVKTDTSSRSPQSPTQAAFLPTRHSPIPHYVPIPNLVKGTETGTNKGKRKLASPTILTPKLNTKAKPKALSLTKQSKAHTTTRKESQPNSHSSCPAPWPGQASTSLNTISDPSLHTALSPFSFSAQSSAASPTTVSSHHALGNLAQEQDHRTGGQNDQYHSLGPADNSRLDGQRSDGSLELHISSNGQEQGGRLPTSDRPGLALHPPTHGGGSRWIVRRCCLRGR</sequence>
<evidence type="ECO:0000313" key="4">
    <source>
        <dbReference type="EMBL" id="KAK7840427.1"/>
    </source>
</evidence>
<evidence type="ECO:0000256" key="2">
    <source>
        <dbReference type="SAM" id="MobiDB-lite"/>
    </source>
</evidence>
<feature type="region of interest" description="Disordered" evidence="2">
    <location>
        <begin position="337"/>
        <end position="454"/>
    </location>
</feature>
<feature type="compositionally biased region" description="Basic and acidic residues" evidence="2">
    <location>
        <begin position="511"/>
        <end position="522"/>
    </location>
</feature>
<accession>A0AAW0KMP0</accession>
<dbReference type="InterPro" id="IPR025558">
    <property type="entry name" value="DUF4283"/>
</dbReference>
<keyword evidence="1" id="KW-0863">Zinc-finger</keyword>
<dbReference type="PANTHER" id="PTHR31286">
    <property type="entry name" value="GLYCINE-RICH CELL WALL STRUCTURAL PROTEIN 1.8-LIKE"/>
    <property type="match status" value="1"/>
</dbReference>
<evidence type="ECO:0000259" key="3">
    <source>
        <dbReference type="PROSITE" id="PS50158"/>
    </source>
</evidence>
<comment type="caution">
    <text evidence="4">The sequence shown here is derived from an EMBL/GenBank/DDBJ whole genome shotgun (WGS) entry which is preliminary data.</text>
</comment>
<feature type="region of interest" description="Disordered" evidence="2">
    <location>
        <begin position="491"/>
        <end position="553"/>
    </location>
</feature>
<feature type="domain" description="CCHC-type" evidence="3">
    <location>
        <begin position="263"/>
        <end position="277"/>
    </location>
</feature>
<dbReference type="InterPro" id="IPR001878">
    <property type="entry name" value="Znf_CCHC"/>
</dbReference>
<feature type="compositionally biased region" description="Low complexity" evidence="2">
    <location>
        <begin position="299"/>
        <end position="316"/>
    </location>
</feature>
<dbReference type="AlphaFoldDB" id="A0AAW0KMP0"/>
<reference evidence="4 5" key="1">
    <citation type="journal article" date="2018" name="Sci. Data">
        <title>The draft genome sequence of cork oak.</title>
        <authorList>
            <person name="Ramos A.M."/>
            <person name="Usie A."/>
            <person name="Barbosa P."/>
            <person name="Barros P.M."/>
            <person name="Capote T."/>
            <person name="Chaves I."/>
            <person name="Simoes F."/>
            <person name="Abreu I."/>
            <person name="Carrasquinho I."/>
            <person name="Faro C."/>
            <person name="Guimaraes J.B."/>
            <person name="Mendonca D."/>
            <person name="Nobrega F."/>
            <person name="Rodrigues L."/>
            <person name="Saibo N.J.M."/>
            <person name="Varela M.C."/>
            <person name="Egas C."/>
            <person name="Matos J."/>
            <person name="Miguel C.M."/>
            <person name="Oliveira M.M."/>
            <person name="Ricardo C.P."/>
            <person name="Goncalves S."/>
        </authorList>
    </citation>
    <scope>NUCLEOTIDE SEQUENCE [LARGE SCALE GENOMIC DNA]</scope>
    <source>
        <strain evidence="5">cv. HL8</strain>
    </source>
</reference>
<gene>
    <name evidence="4" type="ORF">CFP56_016727</name>
</gene>
<dbReference type="GO" id="GO:0003676">
    <property type="term" value="F:nucleic acid binding"/>
    <property type="evidence" value="ECO:0007669"/>
    <property type="project" value="InterPro"/>
</dbReference>
<keyword evidence="1" id="KW-0479">Metal-binding</keyword>
<organism evidence="4 5">
    <name type="scientific">Quercus suber</name>
    <name type="common">Cork oak</name>
    <dbReference type="NCBI Taxonomy" id="58331"/>
    <lineage>
        <taxon>Eukaryota</taxon>
        <taxon>Viridiplantae</taxon>
        <taxon>Streptophyta</taxon>
        <taxon>Embryophyta</taxon>
        <taxon>Tracheophyta</taxon>
        <taxon>Spermatophyta</taxon>
        <taxon>Magnoliopsida</taxon>
        <taxon>eudicotyledons</taxon>
        <taxon>Gunneridae</taxon>
        <taxon>Pentapetalae</taxon>
        <taxon>rosids</taxon>
        <taxon>fabids</taxon>
        <taxon>Fagales</taxon>
        <taxon>Fagaceae</taxon>
        <taxon>Quercus</taxon>
    </lineage>
</organism>
<proteinExistence type="predicted"/>
<dbReference type="InterPro" id="IPR036875">
    <property type="entry name" value="Znf_CCHC_sf"/>
</dbReference>
<keyword evidence="5" id="KW-1185">Reference proteome</keyword>
<feature type="compositionally biased region" description="Polar residues" evidence="2">
    <location>
        <begin position="348"/>
        <end position="359"/>
    </location>
</feature>
<evidence type="ECO:0000256" key="1">
    <source>
        <dbReference type="PROSITE-ProRule" id="PRU00047"/>
    </source>
</evidence>
<dbReference type="InterPro" id="IPR040256">
    <property type="entry name" value="At4g02000-like"/>
</dbReference>
<feature type="compositionally biased region" description="Pro residues" evidence="2">
    <location>
        <begin position="29"/>
        <end position="38"/>
    </location>
</feature>
<dbReference type="SUPFAM" id="SSF57756">
    <property type="entry name" value="Retrovirus zinc finger-like domains"/>
    <property type="match status" value="1"/>
</dbReference>
<dbReference type="PANTHER" id="PTHR31286:SF99">
    <property type="entry name" value="DUF4283 DOMAIN-CONTAINING PROTEIN"/>
    <property type="match status" value="1"/>
</dbReference>
<feature type="compositionally biased region" description="Polar residues" evidence="2">
    <location>
        <begin position="444"/>
        <end position="454"/>
    </location>
</feature>
<dbReference type="PROSITE" id="PS50158">
    <property type="entry name" value="ZF_CCHC"/>
    <property type="match status" value="1"/>
</dbReference>
<feature type="region of interest" description="Disordered" evidence="2">
    <location>
        <begin position="1"/>
        <end position="39"/>
    </location>
</feature>
<dbReference type="GO" id="GO:0008270">
    <property type="term" value="F:zinc ion binding"/>
    <property type="evidence" value="ECO:0007669"/>
    <property type="project" value="UniProtKB-KW"/>
</dbReference>
<evidence type="ECO:0000313" key="5">
    <source>
        <dbReference type="Proteomes" id="UP000237347"/>
    </source>
</evidence>
<dbReference type="EMBL" id="PKMF04000262">
    <property type="protein sequence ID" value="KAK7840427.1"/>
    <property type="molecule type" value="Genomic_DNA"/>
</dbReference>